<name>A0A0D2MYL3_9CHLO</name>
<protein>
    <submittedName>
        <fullName evidence="2">Uncharacterized protein</fullName>
    </submittedName>
</protein>
<gene>
    <name evidence="2" type="ORF">MNEG_8710</name>
</gene>
<keyword evidence="3" id="KW-1185">Reference proteome</keyword>
<evidence type="ECO:0000256" key="1">
    <source>
        <dbReference type="SAM" id="SignalP"/>
    </source>
</evidence>
<dbReference type="GeneID" id="25741585"/>
<dbReference type="OrthoDB" id="10402428at2759"/>
<feature type="chain" id="PRO_5002259220" evidence="1">
    <location>
        <begin position="20"/>
        <end position="126"/>
    </location>
</feature>
<dbReference type="KEGG" id="mng:MNEG_8710"/>
<dbReference type="RefSeq" id="XP_013898270.1">
    <property type="nucleotide sequence ID" value="XM_014042816.1"/>
</dbReference>
<dbReference type="AlphaFoldDB" id="A0A0D2MYL3"/>
<evidence type="ECO:0000313" key="3">
    <source>
        <dbReference type="Proteomes" id="UP000054498"/>
    </source>
</evidence>
<sequence>MRTAIVICAFVAMFAFVAAQSPAPAAEGRICHISCYSIDCAKALAVKKQLLDLSKVKYMIDAKACNKAGCKAIIRYSFATQKEYDAYQSMEKKDPALVKIYKDNGLVSATPEGLKKNGPCATLKNW</sequence>
<organism evidence="2 3">
    <name type="scientific">Monoraphidium neglectum</name>
    <dbReference type="NCBI Taxonomy" id="145388"/>
    <lineage>
        <taxon>Eukaryota</taxon>
        <taxon>Viridiplantae</taxon>
        <taxon>Chlorophyta</taxon>
        <taxon>core chlorophytes</taxon>
        <taxon>Chlorophyceae</taxon>
        <taxon>CS clade</taxon>
        <taxon>Sphaeropleales</taxon>
        <taxon>Selenastraceae</taxon>
        <taxon>Monoraphidium</taxon>
    </lineage>
</organism>
<reference evidence="2 3" key="1">
    <citation type="journal article" date="2013" name="BMC Genomics">
        <title>Reconstruction of the lipid metabolism for the microalga Monoraphidium neglectum from its genome sequence reveals characteristics suitable for biofuel production.</title>
        <authorList>
            <person name="Bogen C."/>
            <person name="Al-Dilaimi A."/>
            <person name="Albersmeier A."/>
            <person name="Wichmann J."/>
            <person name="Grundmann M."/>
            <person name="Rupp O."/>
            <person name="Lauersen K.J."/>
            <person name="Blifernez-Klassen O."/>
            <person name="Kalinowski J."/>
            <person name="Goesmann A."/>
            <person name="Mussgnug J.H."/>
            <person name="Kruse O."/>
        </authorList>
    </citation>
    <scope>NUCLEOTIDE SEQUENCE [LARGE SCALE GENOMIC DNA]</scope>
    <source>
        <strain evidence="2 3">SAG 48.87</strain>
    </source>
</reference>
<dbReference type="Proteomes" id="UP000054498">
    <property type="component" value="Unassembled WGS sequence"/>
</dbReference>
<feature type="signal peptide" evidence="1">
    <location>
        <begin position="1"/>
        <end position="19"/>
    </location>
</feature>
<dbReference type="EMBL" id="KK101905">
    <property type="protein sequence ID" value="KIY99250.1"/>
    <property type="molecule type" value="Genomic_DNA"/>
</dbReference>
<accession>A0A0D2MYL3</accession>
<evidence type="ECO:0000313" key="2">
    <source>
        <dbReference type="EMBL" id="KIY99250.1"/>
    </source>
</evidence>
<keyword evidence="1" id="KW-0732">Signal</keyword>
<proteinExistence type="predicted"/>